<dbReference type="EMBL" id="JASCRY010000001">
    <property type="protein sequence ID" value="MDI5948920.1"/>
    <property type="molecule type" value="Genomic_DNA"/>
</dbReference>
<dbReference type="AlphaFoldDB" id="A0AAW6TNI2"/>
<dbReference type="InterPro" id="IPR001304">
    <property type="entry name" value="C-type_lectin-like"/>
</dbReference>
<feature type="chain" id="PRO_5043375388" evidence="1">
    <location>
        <begin position="21"/>
        <end position="731"/>
    </location>
</feature>
<feature type="signal peptide" evidence="1">
    <location>
        <begin position="1"/>
        <end position="20"/>
    </location>
</feature>
<evidence type="ECO:0000259" key="2">
    <source>
        <dbReference type="PROSITE" id="PS50041"/>
    </source>
</evidence>
<dbReference type="RefSeq" id="WP_282714518.1">
    <property type="nucleotide sequence ID" value="NZ_JASCRY010000001.1"/>
</dbReference>
<dbReference type="Gene3D" id="3.10.100.10">
    <property type="entry name" value="Mannose-Binding Protein A, subunit A"/>
    <property type="match status" value="1"/>
</dbReference>
<protein>
    <submittedName>
        <fullName evidence="3">T9SS type B sorting domain-containing protein</fullName>
    </submittedName>
</protein>
<gene>
    <name evidence="3" type="ORF">QLS97_04585</name>
</gene>
<keyword evidence="1" id="KW-0732">Signal</keyword>
<dbReference type="CDD" id="cd03603">
    <property type="entry name" value="CLECT_VCBS"/>
    <property type="match status" value="1"/>
</dbReference>
<reference evidence="3 4" key="1">
    <citation type="submission" date="2023-04" db="EMBL/GenBank/DDBJ databases">
        <title>Two novel species of Flavobacterium.</title>
        <authorList>
            <person name="Liu Q."/>
            <person name="Xin Y.-H."/>
        </authorList>
    </citation>
    <scope>NUCLEOTIDE SEQUENCE [LARGE SCALE GENOMIC DNA]</scope>
    <source>
        <strain evidence="3 4">LB2P87</strain>
    </source>
</reference>
<evidence type="ECO:0000313" key="4">
    <source>
        <dbReference type="Proteomes" id="UP001228643"/>
    </source>
</evidence>
<dbReference type="InterPro" id="IPR026341">
    <property type="entry name" value="T9SS_type_B"/>
</dbReference>
<dbReference type="InterPro" id="IPR016186">
    <property type="entry name" value="C-type_lectin-like/link_sf"/>
</dbReference>
<comment type="caution">
    <text evidence="3">The sequence shown here is derived from an EMBL/GenBank/DDBJ whole genome shotgun (WGS) entry which is preliminary data.</text>
</comment>
<sequence length="731" mass="78714">MRIYNFLKLSLVFLSLVPMAECSATSFYSIKKNTAEISKGPINKSHLNFITSPNPVSIADNAPRIIATGNRNYCPGTSLRIVTDVSITNSDITDTGTEAIYIQISSGYVNGQDLIQIANPTLHPTIISSWDIASGKLKLYSPTGADVLYSDFVKAIKDIEFSNSSASPSGIRNFSITMGEANYLPRNGHYYLYFPNLGINWTAAKTAAETSTYYGLQGYLATITAADEAKISGEQAAGAGWIGGSDAETEGVWKWVTGPENGTVFWNGAVNGSSPNFAFWNSNEPNNSNGIEHYAHITAPGIGTPGSWNDLQLNGDPTGNYQPKGYIVEYGGMPGDPTLEIATSTTITILQITGTTPASRCDSGTITLQATASNGTVNWYDANSGGTLLATGNTYTTPFLTATTTYYVDAGCATSRTAVTATINTIPTITATNSPVSRCGAGTVTLEATASTGSINWYSTLTGSTIIGTGTSLTIPDVTQNTMYYAEAINNGCTNGNRVSVEVTIYTPPVVMDQELTLCKSSTLTLDAQIPNMIYLWSTGETTSTITVSTSGIYTVNVTSLTPENCTSRKKITVVEHTTPEINTIDVNGTTVVIYLIKSEDYFEYSVDGINYQSSNVFFNVSSGLQTAYVREVNSCGADSKTFVVLIAPKFFTPNNDSYNDVWEIKGLINYPGAEVTIFDRYGKLITKLSATNQSWNGTFNKNLMPASDYWYVLKIDNTRPVMKGHFSLKR</sequence>
<dbReference type="PROSITE" id="PS50041">
    <property type="entry name" value="C_TYPE_LECTIN_2"/>
    <property type="match status" value="1"/>
</dbReference>
<dbReference type="Pfam" id="PF19081">
    <property type="entry name" value="Ig_7"/>
    <property type="match status" value="2"/>
</dbReference>
<dbReference type="InterPro" id="IPR034007">
    <property type="entry name" value="CTLD_bac"/>
</dbReference>
<evidence type="ECO:0000313" key="3">
    <source>
        <dbReference type="EMBL" id="MDI5948920.1"/>
    </source>
</evidence>
<dbReference type="Proteomes" id="UP001228643">
    <property type="component" value="Unassembled WGS sequence"/>
</dbReference>
<dbReference type="InterPro" id="IPR016187">
    <property type="entry name" value="CTDL_fold"/>
</dbReference>
<name>A0AAW6TNI2_9FLAO</name>
<keyword evidence="4" id="KW-1185">Reference proteome</keyword>
<dbReference type="Pfam" id="PF13585">
    <property type="entry name" value="CHU_C"/>
    <property type="match status" value="1"/>
</dbReference>
<evidence type="ECO:0000256" key="1">
    <source>
        <dbReference type="SAM" id="SignalP"/>
    </source>
</evidence>
<dbReference type="InterPro" id="IPR044023">
    <property type="entry name" value="Ig_7"/>
</dbReference>
<organism evidence="3 4">
    <name type="scientific">Flavobacterium yafengii</name>
    <dbReference type="NCBI Taxonomy" id="3041253"/>
    <lineage>
        <taxon>Bacteria</taxon>
        <taxon>Pseudomonadati</taxon>
        <taxon>Bacteroidota</taxon>
        <taxon>Flavobacteriia</taxon>
        <taxon>Flavobacteriales</taxon>
        <taxon>Flavobacteriaceae</taxon>
        <taxon>Flavobacterium</taxon>
    </lineage>
</organism>
<dbReference type="SUPFAM" id="SSF56436">
    <property type="entry name" value="C-type lectin-like"/>
    <property type="match status" value="1"/>
</dbReference>
<dbReference type="NCBIfam" id="TIGR04131">
    <property type="entry name" value="Bac_Flav_CTERM"/>
    <property type="match status" value="1"/>
</dbReference>
<proteinExistence type="predicted"/>
<feature type="domain" description="C-type lectin" evidence="2">
    <location>
        <begin position="186"/>
        <end position="310"/>
    </location>
</feature>
<accession>A0AAW6TNI2</accession>